<keyword evidence="14" id="KW-0961">Cell wall biogenesis/degradation</keyword>
<dbReference type="AlphaFoldDB" id="A0A285NW60"/>
<evidence type="ECO:0000313" key="16">
    <source>
        <dbReference type="Proteomes" id="UP000218627"/>
    </source>
</evidence>
<proteinExistence type="inferred from homology"/>
<evidence type="ECO:0000256" key="14">
    <source>
        <dbReference type="HAMAP-Rule" id="MF_01006"/>
    </source>
</evidence>
<reference evidence="16" key="1">
    <citation type="submission" date="2017-09" db="EMBL/GenBank/DDBJ databases">
        <authorList>
            <person name="Varghese N."/>
            <person name="Submissions S."/>
        </authorList>
    </citation>
    <scope>NUCLEOTIDE SEQUENCE [LARGE SCALE GENOMIC DNA]</scope>
    <source>
        <strain evidence="16">DSM 2913</strain>
    </source>
</reference>
<dbReference type="EC" id="3.6.1.27" evidence="3 14"/>
<protein>
    <recommendedName>
        <fullName evidence="4 14">Undecaprenyl-diphosphatase</fullName>
        <ecNumber evidence="3 14">3.6.1.27</ecNumber>
    </recommendedName>
    <alternativeName>
        <fullName evidence="12 14">Bacitracin resistance protein</fullName>
    </alternativeName>
    <alternativeName>
        <fullName evidence="11 14">Undecaprenyl pyrophosphate phosphatase</fullName>
    </alternativeName>
</protein>
<dbReference type="Pfam" id="PF02673">
    <property type="entry name" value="BacA"/>
    <property type="match status" value="1"/>
</dbReference>
<accession>A0A285NW60</accession>
<keyword evidence="14" id="KW-0133">Cell shape</keyword>
<keyword evidence="9 14" id="KW-0472">Membrane</keyword>
<dbReference type="PANTHER" id="PTHR30622">
    <property type="entry name" value="UNDECAPRENYL-DIPHOSPHATASE"/>
    <property type="match status" value="1"/>
</dbReference>
<evidence type="ECO:0000256" key="7">
    <source>
        <dbReference type="ARBA" id="ARBA00022801"/>
    </source>
</evidence>
<keyword evidence="16" id="KW-1185">Reference proteome</keyword>
<dbReference type="GO" id="GO:0050380">
    <property type="term" value="F:undecaprenyl-diphosphatase activity"/>
    <property type="evidence" value="ECO:0007669"/>
    <property type="project" value="UniProtKB-UniRule"/>
</dbReference>
<dbReference type="NCBIfam" id="NF001390">
    <property type="entry name" value="PRK00281.1-4"/>
    <property type="match status" value="1"/>
</dbReference>
<evidence type="ECO:0000256" key="1">
    <source>
        <dbReference type="ARBA" id="ARBA00004651"/>
    </source>
</evidence>
<dbReference type="GO" id="GO:0005886">
    <property type="term" value="C:plasma membrane"/>
    <property type="evidence" value="ECO:0007669"/>
    <property type="project" value="UniProtKB-SubCell"/>
</dbReference>
<dbReference type="PANTHER" id="PTHR30622:SF3">
    <property type="entry name" value="UNDECAPRENYL-DIPHOSPHATASE"/>
    <property type="match status" value="1"/>
</dbReference>
<keyword evidence="8 14" id="KW-1133">Transmembrane helix</keyword>
<dbReference type="NCBIfam" id="TIGR00753">
    <property type="entry name" value="undec_PP_bacA"/>
    <property type="match status" value="1"/>
</dbReference>
<dbReference type="HAMAP" id="MF_01006">
    <property type="entry name" value="Undec_diphosphatase"/>
    <property type="match status" value="1"/>
</dbReference>
<evidence type="ECO:0000256" key="5">
    <source>
        <dbReference type="ARBA" id="ARBA00022475"/>
    </source>
</evidence>
<evidence type="ECO:0000256" key="11">
    <source>
        <dbReference type="ARBA" id="ARBA00032707"/>
    </source>
</evidence>
<keyword evidence="7 14" id="KW-0378">Hydrolase</keyword>
<evidence type="ECO:0000256" key="10">
    <source>
        <dbReference type="ARBA" id="ARBA00023251"/>
    </source>
</evidence>
<dbReference type="InterPro" id="IPR003824">
    <property type="entry name" value="UppP"/>
</dbReference>
<dbReference type="RefSeq" id="WP_096601584.1">
    <property type="nucleotide sequence ID" value="NZ_OBEN01000003.1"/>
</dbReference>
<dbReference type="GO" id="GO:0009252">
    <property type="term" value="P:peptidoglycan biosynthetic process"/>
    <property type="evidence" value="ECO:0007669"/>
    <property type="project" value="UniProtKB-KW"/>
</dbReference>
<keyword evidence="14" id="KW-0573">Peptidoglycan synthesis</keyword>
<keyword evidence="10 14" id="KW-0046">Antibiotic resistance</keyword>
<dbReference type="GO" id="GO:0071555">
    <property type="term" value="P:cell wall organization"/>
    <property type="evidence" value="ECO:0007669"/>
    <property type="project" value="UniProtKB-KW"/>
</dbReference>
<comment type="miscellaneous">
    <text evidence="14">Bacitracin is thought to be involved in the inhibition of peptidoglycan synthesis by sequestering undecaprenyl diphosphate, thereby reducing the pool of lipid carrier available.</text>
</comment>
<evidence type="ECO:0000256" key="2">
    <source>
        <dbReference type="ARBA" id="ARBA00010621"/>
    </source>
</evidence>
<comment type="subcellular location">
    <subcellularLocation>
        <location evidence="1 14">Cell membrane</location>
        <topology evidence="1 14">Multi-pass membrane protein</topology>
    </subcellularLocation>
</comment>
<dbReference type="NCBIfam" id="NF001389">
    <property type="entry name" value="PRK00281.1-2"/>
    <property type="match status" value="1"/>
</dbReference>
<evidence type="ECO:0000256" key="3">
    <source>
        <dbReference type="ARBA" id="ARBA00012374"/>
    </source>
</evidence>
<feature type="transmembrane region" description="Helical" evidence="14">
    <location>
        <begin position="44"/>
        <end position="62"/>
    </location>
</feature>
<comment type="catalytic activity">
    <reaction evidence="13 14">
        <text>di-trans,octa-cis-undecaprenyl diphosphate + H2O = di-trans,octa-cis-undecaprenyl phosphate + phosphate + H(+)</text>
        <dbReference type="Rhea" id="RHEA:28094"/>
        <dbReference type="ChEBI" id="CHEBI:15377"/>
        <dbReference type="ChEBI" id="CHEBI:15378"/>
        <dbReference type="ChEBI" id="CHEBI:43474"/>
        <dbReference type="ChEBI" id="CHEBI:58405"/>
        <dbReference type="ChEBI" id="CHEBI:60392"/>
        <dbReference type="EC" id="3.6.1.27"/>
    </reaction>
</comment>
<gene>
    <name evidence="14" type="primary">uppP</name>
    <name evidence="15" type="ORF">SAMN06265353_0871</name>
</gene>
<name>A0A285NW60_9AQUI</name>
<sequence length="255" mass="28361">MNIYQAVLLGIVEGLTEFLPVSSTGHLILTAHILGVDNSGFTKSFEIAIQMGAIMSVILLYAKRLSTDYEMWKRILVAFLPTGILGFLLYKLIKTYLIGNDKVVVLSLIVGGVFLLFADRVCERFCYIGDIRAMSLKRAFLIGLFQSLAMIPGVSRSASTIIGGMLVGLHRKASAEFSFLLAVPTMIIATSYDVYKSHSTFTQSEWHLLLIGFLSAFFTALLTVKVFLKFISKHSFFPFGIYRIALGFSYALFFL</sequence>
<dbReference type="EMBL" id="OBEN01000003">
    <property type="protein sequence ID" value="SNZ13724.1"/>
    <property type="molecule type" value="Genomic_DNA"/>
</dbReference>
<evidence type="ECO:0000256" key="9">
    <source>
        <dbReference type="ARBA" id="ARBA00023136"/>
    </source>
</evidence>
<keyword evidence="5 14" id="KW-1003">Cell membrane</keyword>
<feature type="transmembrane region" description="Helical" evidence="14">
    <location>
        <begin position="99"/>
        <end position="118"/>
    </location>
</feature>
<evidence type="ECO:0000256" key="8">
    <source>
        <dbReference type="ARBA" id="ARBA00022989"/>
    </source>
</evidence>
<dbReference type="OrthoDB" id="9808289at2"/>
<dbReference type="GO" id="GO:0008360">
    <property type="term" value="P:regulation of cell shape"/>
    <property type="evidence" value="ECO:0007669"/>
    <property type="project" value="UniProtKB-KW"/>
</dbReference>
<feature type="transmembrane region" description="Helical" evidence="14">
    <location>
        <begin position="234"/>
        <end position="254"/>
    </location>
</feature>
<evidence type="ECO:0000256" key="12">
    <source>
        <dbReference type="ARBA" id="ARBA00032932"/>
    </source>
</evidence>
<comment type="similarity">
    <text evidence="2 14">Belongs to the UppP family.</text>
</comment>
<evidence type="ECO:0000256" key="4">
    <source>
        <dbReference type="ARBA" id="ARBA00021581"/>
    </source>
</evidence>
<dbReference type="Proteomes" id="UP000218627">
    <property type="component" value="Unassembled WGS sequence"/>
</dbReference>
<organism evidence="15 16">
    <name type="scientific">Hydrogenobacter hydrogenophilus</name>
    <dbReference type="NCBI Taxonomy" id="35835"/>
    <lineage>
        <taxon>Bacteria</taxon>
        <taxon>Pseudomonadati</taxon>
        <taxon>Aquificota</taxon>
        <taxon>Aquificia</taxon>
        <taxon>Aquificales</taxon>
        <taxon>Aquificaceae</taxon>
        <taxon>Hydrogenobacter</taxon>
    </lineage>
</organism>
<feature type="transmembrane region" description="Helical" evidence="14">
    <location>
        <begin position="207"/>
        <end position="228"/>
    </location>
</feature>
<evidence type="ECO:0000256" key="13">
    <source>
        <dbReference type="ARBA" id="ARBA00047594"/>
    </source>
</evidence>
<feature type="transmembrane region" description="Helical" evidence="14">
    <location>
        <begin position="74"/>
        <end position="93"/>
    </location>
</feature>
<feature type="transmembrane region" description="Helical" evidence="14">
    <location>
        <begin position="139"/>
        <end position="165"/>
    </location>
</feature>
<evidence type="ECO:0000256" key="6">
    <source>
        <dbReference type="ARBA" id="ARBA00022692"/>
    </source>
</evidence>
<keyword evidence="6 14" id="KW-0812">Transmembrane</keyword>
<comment type="function">
    <text evidence="14">Catalyzes the dephosphorylation of undecaprenyl diphosphate (UPP). Confers resistance to bacitracin.</text>
</comment>
<evidence type="ECO:0000313" key="15">
    <source>
        <dbReference type="EMBL" id="SNZ13724.1"/>
    </source>
</evidence>
<dbReference type="GO" id="GO:0046677">
    <property type="term" value="P:response to antibiotic"/>
    <property type="evidence" value="ECO:0007669"/>
    <property type="project" value="UniProtKB-UniRule"/>
</dbReference>